<comment type="subcellular location">
    <subcellularLocation>
        <location evidence="1 9">Secreted</location>
        <location evidence="1 9">Extracellular space</location>
        <location evidence="1 9">Extracellular matrix</location>
    </subcellularLocation>
</comment>
<dbReference type="PRINTS" id="PR01349">
    <property type="entry name" value="WNTPROTEIN"/>
</dbReference>
<keyword evidence="8" id="KW-0449">Lipoprotein</keyword>
<dbReference type="FunFam" id="3.30.2460.20:FF:000001">
    <property type="entry name" value="Wnt homolog"/>
    <property type="match status" value="1"/>
</dbReference>
<evidence type="ECO:0000256" key="8">
    <source>
        <dbReference type="ARBA" id="ARBA00023288"/>
    </source>
</evidence>
<dbReference type="Proteomes" id="UP001378592">
    <property type="component" value="Unassembled WGS sequence"/>
</dbReference>
<comment type="function">
    <text evidence="9">Ligand for members of the frizzled family of seven transmembrane receptors.</text>
</comment>
<name>A0AAN9V6N8_9ORTH</name>
<dbReference type="GO" id="GO:0005615">
    <property type="term" value="C:extracellular space"/>
    <property type="evidence" value="ECO:0007669"/>
    <property type="project" value="TreeGrafter"/>
</dbReference>
<evidence type="ECO:0000256" key="2">
    <source>
        <dbReference type="ARBA" id="ARBA00005683"/>
    </source>
</evidence>
<dbReference type="Pfam" id="PF00110">
    <property type="entry name" value="wnt"/>
    <property type="match status" value="1"/>
</dbReference>
<keyword evidence="4" id="KW-0964">Secreted</keyword>
<dbReference type="GO" id="GO:0005125">
    <property type="term" value="F:cytokine activity"/>
    <property type="evidence" value="ECO:0007669"/>
    <property type="project" value="TreeGrafter"/>
</dbReference>
<dbReference type="InterPro" id="IPR005817">
    <property type="entry name" value="Wnt"/>
</dbReference>
<gene>
    <name evidence="10" type="ORF">R5R35_009067</name>
</gene>
<dbReference type="InterPro" id="IPR043158">
    <property type="entry name" value="Wnt_C"/>
</dbReference>
<evidence type="ECO:0000256" key="1">
    <source>
        <dbReference type="ARBA" id="ARBA00004498"/>
    </source>
</evidence>
<keyword evidence="11" id="KW-1185">Reference proteome</keyword>
<dbReference type="EMBL" id="JAZDUA010000602">
    <property type="protein sequence ID" value="KAK7790640.1"/>
    <property type="molecule type" value="Genomic_DNA"/>
</dbReference>
<dbReference type="InterPro" id="IPR018161">
    <property type="entry name" value="Wnt_CS"/>
</dbReference>
<comment type="similarity">
    <text evidence="2 9">Belongs to the Wnt family.</text>
</comment>
<dbReference type="PROSITE" id="PS00246">
    <property type="entry name" value="WNT1"/>
    <property type="match status" value="1"/>
</dbReference>
<dbReference type="PANTHER" id="PTHR12027:SF70">
    <property type="entry name" value="PROTEIN WNT-16"/>
    <property type="match status" value="1"/>
</dbReference>
<dbReference type="AlphaFoldDB" id="A0AAN9V6N8"/>
<evidence type="ECO:0000256" key="6">
    <source>
        <dbReference type="ARBA" id="ARBA00022687"/>
    </source>
</evidence>
<keyword evidence="3 9" id="KW-0217">Developmental protein</keyword>
<protein>
    <recommendedName>
        <fullName evidence="9">Protein Wnt</fullName>
    </recommendedName>
</protein>
<evidence type="ECO:0000313" key="11">
    <source>
        <dbReference type="Proteomes" id="UP001378592"/>
    </source>
</evidence>
<dbReference type="SMART" id="SM00097">
    <property type="entry name" value="WNT1"/>
    <property type="match status" value="1"/>
</dbReference>
<evidence type="ECO:0000256" key="4">
    <source>
        <dbReference type="ARBA" id="ARBA00022525"/>
    </source>
</evidence>
<reference evidence="10 11" key="1">
    <citation type="submission" date="2024-03" db="EMBL/GenBank/DDBJ databases">
        <title>The genome assembly and annotation of the cricket Gryllus longicercus Weissman &amp; Gray.</title>
        <authorList>
            <person name="Szrajer S."/>
            <person name="Gray D."/>
            <person name="Ylla G."/>
        </authorList>
    </citation>
    <scope>NUCLEOTIDE SEQUENCE [LARGE SCALE GENOMIC DNA]</scope>
    <source>
        <strain evidence="10">DAG 2021-001</strain>
        <tissue evidence="10">Whole body minus gut</tissue>
    </source>
</reference>
<dbReference type="CDD" id="cd19344">
    <property type="entry name" value="Wnt_Wnt16"/>
    <property type="match status" value="1"/>
</dbReference>
<evidence type="ECO:0000256" key="3">
    <source>
        <dbReference type="ARBA" id="ARBA00022473"/>
    </source>
</evidence>
<proteinExistence type="inferred from homology"/>
<dbReference type="Gene3D" id="3.30.2460.20">
    <property type="match status" value="1"/>
</dbReference>
<keyword evidence="7" id="KW-1015">Disulfide bond</keyword>
<evidence type="ECO:0000256" key="7">
    <source>
        <dbReference type="ARBA" id="ARBA00023157"/>
    </source>
</evidence>
<dbReference type="GO" id="GO:0045165">
    <property type="term" value="P:cell fate commitment"/>
    <property type="evidence" value="ECO:0007669"/>
    <property type="project" value="TreeGrafter"/>
</dbReference>
<dbReference type="GO" id="GO:0060070">
    <property type="term" value="P:canonical Wnt signaling pathway"/>
    <property type="evidence" value="ECO:0007669"/>
    <property type="project" value="TreeGrafter"/>
</dbReference>
<evidence type="ECO:0000313" key="10">
    <source>
        <dbReference type="EMBL" id="KAK7790640.1"/>
    </source>
</evidence>
<keyword evidence="6 9" id="KW-0879">Wnt signaling pathway</keyword>
<comment type="caution">
    <text evidence="10">The sequence shown here is derived from an EMBL/GenBank/DDBJ whole genome shotgun (WGS) entry which is preliminary data.</text>
</comment>
<dbReference type="GO" id="GO:0000902">
    <property type="term" value="P:cell morphogenesis"/>
    <property type="evidence" value="ECO:0007669"/>
    <property type="project" value="UniProtKB-ARBA"/>
</dbReference>
<evidence type="ECO:0000256" key="9">
    <source>
        <dbReference type="RuleBase" id="RU003500"/>
    </source>
</evidence>
<evidence type="ECO:0000256" key="5">
    <source>
        <dbReference type="ARBA" id="ARBA00022530"/>
    </source>
</evidence>
<sequence>MRGRHRQRRRPSNSNRVLLAATATCWVLALTHLHSVAANWMYLGVVGIDTTAALQHQQPADAAAEADDPELVEARAACSQPGLSAQQIAVCMQHPGNLRSVSEGARRGIQECQYQFRNERWNCTTTDEQSVFGYILERGSKETAFIYAVTSAGVVHAVTQACSSGNLTECSCDSSRHGKNTKEGWKWGGCSDNLDYGMEFARKFVDAPDLVKPDKNVKRKKAWTKRMQMNLHNNEAGRQVVDKLMRNQCRCHGISGSCELKTCWRTMPSFNEIGDMLKQKYHQAVQVPIKTPKRLRRKSKGKRLKVDKGDLVHIHRSPNYCVPDLQKGIPGTSGRVCNKTSQGPDSCDLLCCGRGYNTQVMKHKERCQCKFVWCCYVRCKTCETQIDRHTCK</sequence>
<dbReference type="GO" id="GO:0005109">
    <property type="term" value="F:frizzled binding"/>
    <property type="evidence" value="ECO:0007669"/>
    <property type="project" value="TreeGrafter"/>
</dbReference>
<dbReference type="GO" id="GO:0060560">
    <property type="term" value="P:developmental growth involved in morphogenesis"/>
    <property type="evidence" value="ECO:0007669"/>
    <property type="project" value="UniProtKB-ARBA"/>
</dbReference>
<keyword evidence="5" id="KW-0272">Extracellular matrix</keyword>
<organism evidence="10 11">
    <name type="scientific">Gryllus longicercus</name>
    <dbReference type="NCBI Taxonomy" id="2509291"/>
    <lineage>
        <taxon>Eukaryota</taxon>
        <taxon>Metazoa</taxon>
        <taxon>Ecdysozoa</taxon>
        <taxon>Arthropoda</taxon>
        <taxon>Hexapoda</taxon>
        <taxon>Insecta</taxon>
        <taxon>Pterygota</taxon>
        <taxon>Neoptera</taxon>
        <taxon>Polyneoptera</taxon>
        <taxon>Orthoptera</taxon>
        <taxon>Ensifera</taxon>
        <taxon>Gryllidea</taxon>
        <taxon>Grylloidea</taxon>
        <taxon>Gryllidae</taxon>
        <taxon>Gryllinae</taxon>
        <taxon>Gryllus</taxon>
    </lineage>
</organism>
<dbReference type="GO" id="GO:0007517">
    <property type="term" value="P:muscle organ development"/>
    <property type="evidence" value="ECO:0007669"/>
    <property type="project" value="UniProtKB-ARBA"/>
</dbReference>
<accession>A0AAN9V6N8</accession>
<dbReference type="PANTHER" id="PTHR12027">
    <property type="entry name" value="WNT RELATED"/>
    <property type="match status" value="1"/>
</dbReference>
<dbReference type="GO" id="GO:0030182">
    <property type="term" value="P:neuron differentiation"/>
    <property type="evidence" value="ECO:0007669"/>
    <property type="project" value="TreeGrafter"/>
</dbReference>